<evidence type="ECO:0000313" key="1">
    <source>
        <dbReference type="EMBL" id="GFP33796.1"/>
    </source>
</evidence>
<dbReference type="Proteomes" id="UP000568877">
    <property type="component" value="Unassembled WGS sequence"/>
</dbReference>
<proteinExistence type="predicted"/>
<gene>
    <name evidence="1" type="ORF">HKBW3S42_02135</name>
</gene>
<sequence>MITNKCKYYTQQLTGYGYQSLYFRHPFVKMLQVLLMQYSAFSDNIYRGKKQKFSQKRASSFGNPPCSFVFARTYLKKIQSCMLDYLTYCVVFLKIAHLTDK</sequence>
<comment type="caution">
    <text evidence="1">The sequence shown here is derived from an EMBL/GenBank/DDBJ whole genome shotgun (WGS) entry which is preliminary data.</text>
</comment>
<evidence type="ECO:0000313" key="2">
    <source>
        <dbReference type="Proteomes" id="UP000568877"/>
    </source>
</evidence>
<name>A0A6V8PS24_9ACTN</name>
<feature type="non-terminal residue" evidence="1">
    <location>
        <position position="101"/>
    </location>
</feature>
<reference evidence="1 2" key="1">
    <citation type="journal article" date="2020" name="Front. Microbiol.">
        <title>Single-cell genomics of novel Actinobacteria with the Wood-Ljungdahl pathway discovered in a serpentinizing system.</title>
        <authorList>
            <person name="Merino N."/>
            <person name="Kawai M."/>
            <person name="Boyd E.S."/>
            <person name="Colman D.R."/>
            <person name="McGlynn S.E."/>
            <person name="Nealson K.H."/>
            <person name="Kurokawa K."/>
            <person name="Hongoh Y."/>
        </authorList>
    </citation>
    <scope>NUCLEOTIDE SEQUENCE [LARGE SCALE GENOMIC DNA]</scope>
    <source>
        <strain evidence="1 2">S42</strain>
    </source>
</reference>
<dbReference type="AlphaFoldDB" id="A0A6V8PS24"/>
<organism evidence="1 2">
    <name type="scientific">Candidatus Hakubella thermalkaliphila</name>
    <dbReference type="NCBI Taxonomy" id="2754717"/>
    <lineage>
        <taxon>Bacteria</taxon>
        <taxon>Bacillati</taxon>
        <taxon>Actinomycetota</taxon>
        <taxon>Actinomycetota incertae sedis</taxon>
        <taxon>Candidatus Hakubellales</taxon>
        <taxon>Candidatus Hakubellaceae</taxon>
        <taxon>Candidatus Hakubella</taxon>
    </lineage>
</organism>
<protein>
    <submittedName>
        <fullName evidence="1">Uncharacterized protein</fullName>
    </submittedName>
</protein>
<accession>A0A6V8PS24</accession>
<dbReference type="EMBL" id="BLSA01000726">
    <property type="protein sequence ID" value="GFP33796.1"/>
    <property type="molecule type" value="Genomic_DNA"/>
</dbReference>